<evidence type="ECO:0000256" key="1">
    <source>
        <dbReference type="PROSITE-ProRule" id="PRU00169"/>
    </source>
</evidence>
<dbReference type="InterPro" id="IPR052020">
    <property type="entry name" value="Cyclic_di-GMP/3'3'-cGAMP_PDE"/>
</dbReference>
<keyword evidence="5" id="KW-1185">Reference proteome</keyword>
<dbReference type="STRING" id="596151.DesfrDRAFT_0929"/>
<keyword evidence="4" id="KW-0378">Hydrolase</keyword>
<dbReference type="PANTHER" id="PTHR45228:SF5">
    <property type="entry name" value="CYCLIC DI-GMP PHOSPHODIESTERASE VC_1348-RELATED"/>
    <property type="match status" value="1"/>
</dbReference>
<dbReference type="OrthoDB" id="9769359at2"/>
<evidence type="ECO:0000259" key="2">
    <source>
        <dbReference type="PROSITE" id="PS50110"/>
    </source>
</evidence>
<dbReference type="eggNOG" id="COG3437">
    <property type="taxonomic scope" value="Bacteria"/>
</dbReference>
<evidence type="ECO:0000313" key="4">
    <source>
        <dbReference type="EMBL" id="EFL52440.1"/>
    </source>
</evidence>
<dbReference type="Gene3D" id="1.10.3210.10">
    <property type="entry name" value="Hypothetical protein af1432"/>
    <property type="match status" value="1"/>
</dbReference>
<dbReference type="GO" id="GO:0000160">
    <property type="term" value="P:phosphorelay signal transduction system"/>
    <property type="evidence" value="ECO:0007669"/>
    <property type="project" value="InterPro"/>
</dbReference>
<comment type="caution">
    <text evidence="4">The sequence shown here is derived from an EMBL/GenBank/DDBJ whole genome shotgun (WGS) entry which is preliminary data.</text>
</comment>
<dbReference type="Proteomes" id="UP000006250">
    <property type="component" value="Unassembled WGS sequence"/>
</dbReference>
<dbReference type="RefSeq" id="WP_005991558.1">
    <property type="nucleotide sequence ID" value="NZ_AECZ01000004.1"/>
</dbReference>
<dbReference type="GO" id="GO:0016787">
    <property type="term" value="F:hydrolase activity"/>
    <property type="evidence" value="ECO:0007669"/>
    <property type="project" value="UniProtKB-KW"/>
</dbReference>
<dbReference type="SMART" id="SM00471">
    <property type="entry name" value="HDc"/>
    <property type="match status" value="1"/>
</dbReference>
<gene>
    <name evidence="4" type="ORF">DesfrDRAFT_0929</name>
</gene>
<feature type="modified residue" description="4-aspartylphosphate" evidence="1">
    <location>
        <position position="57"/>
    </location>
</feature>
<protein>
    <submittedName>
        <fullName evidence="4">Response regulator receiver modulated metal dependent phosphohydrolase</fullName>
    </submittedName>
</protein>
<evidence type="ECO:0000259" key="3">
    <source>
        <dbReference type="PROSITE" id="PS51832"/>
    </source>
</evidence>
<feature type="domain" description="HD-GYP" evidence="3">
    <location>
        <begin position="144"/>
        <end position="341"/>
    </location>
</feature>
<dbReference type="EMBL" id="AECZ01000004">
    <property type="protein sequence ID" value="EFL52440.1"/>
    <property type="molecule type" value="Genomic_DNA"/>
</dbReference>
<dbReference type="PROSITE" id="PS50110">
    <property type="entry name" value="RESPONSE_REGULATORY"/>
    <property type="match status" value="1"/>
</dbReference>
<dbReference type="InterPro" id="IPR003607">
    <property type="entry name" value="HD/PDEase_dom"/>
</dbReference>
<dbReference type="InterPro" id="IPR037522">
    <property type="entry name" value="HD_GYP_dom"/>
</dbReference>
<accession>E1JTI0</accession>
<keyword evidence="1" id="KW-0597">Phosphoprotein</keyword>
<dbReference type="PANTHER" id="PTHR45228">
    <property type="entry name" value="CYCLIC DI-GMP PHOSPHODIESTERASE TM_0186-RELATED"/>
    <property type="match status" value="1"/>
</dbReference>
<dbReference type="Pfam" id="PF00072">
    <property type="entry name" value="Response_reg"/>
    <property type="match status" value="1"/>
</dbReference>
<organism evidence="4 5">
    <name type="scientific">Solidesulfovibrio fructosivorans JJ]</name>
    <dbReference type="NCBI Taxonomy" id="596151"/>
    <lineage>
        <taxon>Bacteria</taxon>
        <taxon>Pseudomonadati</taxon>
        <taxon>Thermodesulfobacteriota</taxon>
        <taxon>Desulfovibrionia</taxon>
        <taxon>Desulfovibrionales</taxon>
        <taxon>Desulfovibrionaceae</taxon>
        <taxon>Solidesulfovibrio</taxon>
    </lineage>
</organism>
<dbReference type="Pfam" id="PF13487">
    <property type="entry name" value="HD_5"/>
    <property type="match status" value="1"/>
</dbReference>
<dbReference type="AlphaFoldDB" id="E1JTI0"/>
<proteinExistence type="predicted"/>
<name>E1JTI0_SOLFR</name>
<sequence length="343" mass="38228">MQNNNGRQTVLVVDDSPDNIDVLAGILASAYNVKATKSGAKAIDLAIRFKPDIILLDIMMPDMDGYEVCARLKEDFRARGIPVIFITAMENENDEARGLALGAVDYIRKPVSPSIVLARVKTHLALYDQNRALELMVRERTAELQDSRLEIIRMLGRAAEFRDSCTARHVIRMSYYCEVLARAAGLSDVEANLILQATPMHDVGKIGIPDTILLKPARLTPEERECMKKHAAFGAKILGRHDTPLLRLAREVALSHHEKWDGSGYPRGLAGEDIPLAGRIVAIADVFDALTSRRPYKAPWPEQEAVAYLREQSGKHFDPALVAAFLDHLDEILAFMRMYTDTN</sequence>
<dbReference type="SUPFAM" id="SSF52172">
    <property type="entry name" value="CheY-like"/>
    <property type="match status" value="1"/>
</dbReference>
<evidence type="ECO:0000313" key="5">
    <source>
        <dbReference type="Proteomes" id="UP000006250"/>
    </source>
</evidence>
<dbReference type="SMART" id="SM00448">
    <property type="entry name" value="REC"/>
    <property type="match status" value="1"/>
</dbReference>
<dbReference type="Gene3D" id="3.40.50.2300">
    <property type="match status" value="1"/>
</dbReference>
<dbReference type="InterPro" id="IPR001789">
    <property type="entry name" value="Sig_transdc_resp-reg_receiver"/>
</dbReference>
<dbReference type="CDD" id="cd00077">
    <property type="entry name" value="HDc"/>
    <property type="match status" value="1"/>
</dbReference>
<reference evidence="4 5" key="1">
    <citation type="submission" date="2010-08" db="EMBL/GenBank/DDBJ databases">
        <title>The draft genome of Desulfovibrio fructosovorans JJ.</title>
        <authorList>
            <consortium name="US DOE Joint Genome Institute (JGI-PGF)"/>
            <person name="Lucas S."/>
            <person name="Copeland A."/>
            <person name="Lapidus A."/>
            <person name="Cheng J.-F."/>
            <person name="Bruce D."/>
            <person name="Goodwin L."/>
            <person name="Pitluck S."/>
            <person name="Land M.L."/>
            <person name="Hauser L."/>
            <person name="Chang Y.-J."/>
            <person name="Jeffries C."/>
            <person name="Wall J.D."/>
            <person name="Stahl D.A."/>
            <person name="Arkin A.P."/>
            <person name="Dehal P."/>
            <person name="Stolyar S.M."/>
            <person name="Hazen T.C."/>
            <person name="Woyke T.J."/>
        </authorList>
    </citation>
    <scope>NUCLEOTIDE SEQUENCE [LARGE SCALE GENOMIC DNA]</scope>
    <source>
        <strain evidence="4 5">JJ</strain>
    </source>
</reference>
<dbReference type="InterPro" id="IPR011006">
    <property type="entry name" value="CheY-like_superfamily"/>
</dbReference>
<dbReference type="PROSITE" id="PS51832">
    <property type="entry name" value="HD_GYP"/>
    <property type="match status" value="1"/>
</dbReference>
<dbReference type="SUPFAM" id="SSF109604">
    <property type="entry name" value="HD-domain/PDEase-like"/>
    <property type="match status" value="1"/>
</dbReference>
<feature type="domain" description="Response regulatory" evidence="2">
    <location>
        <begin position="9"/>
        <end position="124"/>
    </location>
</feature>